<sequence length="96" mass="10224">MDVRRPRPIALGGVVAHPPILIANDTFILDEMDVEALMEKPYASYKGPQERHPLRVAGLFAQFIQDKAAGITVGINVGAALPAGECYAKPGLSTVP</sequence>
<protein>
    <submittedName>
        <fullName evidence="1">Uncharacterized protein</fullName>
    </submittedName>
</protein>
<evidence type="ECO:0000313" key="1">
    <source>
        <dbReference type="EMBL" id="GGK77701.1"/>
    </source>
</evidence>
<dbReference type="EMBL" id="BMQD01000012">
    <property type="protein sequence ID" value="GGK77701.1"/>
    <property type="molecule type" value="Genomic_DNA"/>
</dbReference>
<dbReference type="AlphaFoldDB" id="A0AA37BIW2"/>
<evidence type="ECO:0000313" key="2">
    <source>
        <dbReference type="Proteomes" id="UP000627984"/>
    </source>
</evidence>
<reference evidence="1" key="2">
    <citation type="submission" date="2022-09" db="EMBL/GenBank/DDBJ databases">
        <authorList>
            <person name="Sun Q."/>
            <person name="Ohkuma M."/>
        </authorList>
    </citation>
    <scope>NUCLEOTIDE SEQUENCE</scope>
    <source>
        <strain evidence="1">JCM 3093</strain>
    </source>
</reference>
<organism evidence="1 2">
    <name type="scientific">Planomonospora parontospora</name>
    <dbReference type="NCBI Taxonomy" id="58119"/>
    <lineage>
        <taxon>Bacteria</taxon>
        <taxon>Bacillati</taxon>
        <taxon>Actinomycetota</taxon>
        <taxon>Actinomycetes</taxon>
        <taxon>Streptosporangiales</taxon>
        <taxon>Streptosporangiaceae</taxon>
        <taxon>Planomonospora</taxon>
    </lineage>
</organism>
<name>A0AA37BIW2_9ACTN</name>
<reference evidence="1" key="1">
    <citation type="journal article" date="2014" name="Int. J. Syst. Evol. Microbiol.">
        <title>Complete genome sequence of Corynebacterium casei LMG S-19264T (=DSM 44701T), isolated from a smear-ripened cheese.</title>
        <authorList>
            <consortium name="US DOE Joint Genome Institute (JGI-PGF)"/>
            <person name="Walter F."/>
            <person name="Albersmeier A."/>
            <person name="Kalinowski J."/>
            <person name="Ruckert C."/>
        </authorList>
    </citation>
    <scope>NUCLEOTIDE SEQUENCE</scope>
    <source>
        <strain evidence="1">JCM 3093</strain>
    </source>
</reference>
<accession>A0AA37BIW2</accession>
<gene>
    <name evidence="1" type="ORF">GCM10010126_41350</name>
</gene>
<proteinExistence type="predicted"/>
<comment type="caution">
    <text evidence="1">The sequence shown here is derived from an EMBL/GenBank/DDBJ whole genome shotgun (WGS) entry which is preliminary data.</text>
</comment>
<dbReference type="Proteomes" id="UP000627984">
    <property type="component" value="Unassembled WGS sequence"/>
</dbReference>